<proteinExistence type="predicted"/>
<comment type="caution">
    <text evidence="2">The sequence shown here is derived from an EMBL/GenBank/DDBJ whole genome shotgun (WGS) entry which is preliminary data.</text>
</comment>
<gene>
    <name evidence="2" type="ORF">PV517_11340</name>
</gene>
<feature type="region of interest" description="Disordered" evidence="1">
    <location>
        <begin position="190"/>
        <end position="218"/>
    </location>
</feature>
<dbReference type="Proteomes" id="UP001271723">
    <property type="component" value="Unassembled WGS sequence"/>
</dbReference>
<protein>
    <submittedName>
        <fullName evidence="2">Uncharacterized protein</fullName>
    </submittedName>
</protein>
<feature type="region of interest" description="Disordered" evidence="1">
    <location>
        <begin position="41"/>
        <end position="64"/>
    </location>
</feature>
<accession>A0ABU4L0M4</accession>
<dbReference type="RefSeq" id="WP_256966335.1">
    <property type="nucleotide sequence ID" value="NZ_JAGJBZ010000001.1"/>
</dbReference>
<reference evidence="2 3" key="1">
    <citation type="journal article" date="2023" name="Microb. Genom.">
        <title>Mesoterricola silvestris gen. nov., sp. nov., Mesoterricola sediminis sp. nov., Geothrix oryzae sp. nov., Geothrix edaphica sp. nov., Geothrix rubra sp. nov., and Geothrix limicola sp. nov., six novel members of Acidobacteriota isolated from soils.</title>
        <authorList>
            <person name="Weisberg A.J."/>
            <person name="Pearce E."/>
            <person name="Kramer C.G."/>
            <person name="Chang J.H."/>
            <person name="Clarke C.R."/>
        </authorList>
    </citation>
    <scope>NUCLEOTIDE SEQUENCE [LARGE SCALE GENOMIC DNA]</scope>
    <source>
        <strain evidence="2 3">NRRL_B-2795</strain>
    </source>
</reference>
<dbReference type="Gene3D" id="2.70.98.60">
    <property type="entry name" value="alpha-galactosidase from lactobacil brevis"/>
    <property type="match status" value="1"/>
</dbReference>
<sequence>MPQHDSHQWVDSFPWSLAYRWGHSALTADFDLSGDAPGLLRVRRPDEPEPGPEEGATGTGTALPLVRLTLLGDDTEAGGRLRYRAHHSTYGGTAPGTAPGIASDCAAGPDWHRLTFELHDPTTGLTAFAEYASPDGVPVLRSRVRLRHDGTGTLTVGAVASLLLGGLPSSDELLVLHAHNDRLGESRWHTEPLRNSVPGTGHAAARRAGRGGLRTDGPLATGALRHRRDGRAWLWRIESAAGWAWEAGESAGRTYLALGGPTHDEHRWCQVLAPGAEFTTEWAVLALGTRFDDALSALAACRRALRDPRDRADALTGEPVTD</sequence>
<name>A0ABU4L0M4_9ACTN</name>
<feature type="compositionally biased region" description="Low complexity" evidence="1">
    <location>
        <begin position="53"/>
        <end position="64"/>
    </location>
</feature>
<evidence type="ECO:0000313" key="2">
    <source>
        <dbReference type="EMBL" id="MDX2909289.1"/>
    </source>
</evidence>
<evidence type="ECO:0000313" key="3">
    <source>
        <dbReference type="Proteomes" id="UP001271723"/>
    </source>
</evidence>
<keyword evidence="3" id="KW-1185">Reference proteome</keyword>
<organism evidence="2 3">
    <name type="scientific">Streptomyces griseiscabiei</name>
    <dbReference type="NCBI Taxonomy" id="2993540"/>
    <lineage>
        <taxon>Bacteria</taxon>
        <taxon>Bacillati</taxon>
        <taxon>Actinomycetota</taxon>
        <taxon>Actinomycetes</taxon>
        <taxon>Kitasatosporales</taxon>
        <taxon>Streptomycetaceae</taxon>
        <taxon>Streptomyces</taxon>
    </lineage>
</organism>
<evidence type="ECO:0000256" key="1">
    <source>
        <dbReference type="SAM" id="MobiDB-lite"/>
    </source>
</evidence>
<dbReference type="EMBL" id="JARAVY010000003">
    <property type="protein sequence ID" value="MDX2909289.1"/>
    <property type="molecule type" value="Genomic_DNA"/>
</dbReference>
<dbReference type="InterPro" id="IPR038417">
    <property type="entry name" value="Alpga-gal_N_sf"/>
</dbReference>